<accession>A0ABR4B245</accession>
<comment type="caution">
    <text evidence="2">The sequence shown here is derived from an EMBL/GenBank/DDBJ whole genome shotgun (WGS) entry which is preliminary data.</text>
</comment>
<organism evidence="2 3">
    <name type="scientific">Lepraria finkii</name>
    <dbReference type="NCBI Taxonomy" id="1340010"/>
    <lineage>
        <taxon>Eukaryota</taxon>
        <taxon>Fungi</taxon>
        <taxon>Dikarya</taxon>
        <taxon>Ascomycota</taxon>
        <taxon>Pezizomycotina</taxon>
        <taxon>Lecanoromycetes</taxon>
        <taxon>OSLEUM clade</taxon>
        <taxon>Lecanoromycetidae</taxon>
        <taxon>Lecanorales</taxon>
        <taxon>Lecanorineae</taxon>
        <taxon>Stereocaulaceae</taxon>
        <taxon>Lepraria</taxon>
    </lineage>
</organism>
<sequence length="212" mass="23701">MASHGAEILGEVVIEVWGLMSDNGLWKAKYKTREAAIKALDSKTLQEIRLAAQKRRDRKPPLIKTILDYWGEEMDDWVGTDLGEKYLDYMATISSRFRFQDAKKMRALAHIEKSDALALLSEAPPDDDDLDALEISLLELSTPGRTSDDNPRPNKRRRYKRYVVVSDDETDEIAGSTGEEESAEMIASGEEKSSDSDGADTEGDKDEQGALE</sequence>
<gene>
    <name evidence="2" type="ORF">ABVK25_008536</name>
</gene>
<dbReference type="EMBL" id="JBHFEH010000037">
    <property type="protein sequence ID" value="KAL2051287.1"/>
    <property type="molecule type" value="Genomic_DNA"/>
</dbReference>
<feature type="compositionally biased region" description="Acidic residues" evidence="1">
    <location>
        <begin position="166"/>
        <end position="183"/>
    </location>
</feature>
<proteinExistence type="predicted"/>
<keyword evidence="3" id="KW-1185">Reference proteome</keyword>
<name>A0ABR4B245_9LECA</name>
<protein>
    <submittedName>
        <fullName evidence="2">Uncharacterized protein</fullName>
    </submittedName>
</protein>
<evidence type="ECO:0000313" key="2">
    <source>
        <dbReference type="EMBL" id="KAL2051287.1"/>
    </source>
</evidence>
<evidence type="ECO:0000256" key="1">
    <source>
        <dbReference type="SAM" id="MobiDB-lite"/>
    </source>
</evidence>
<dbReference type="Proteomes" id="UP001590951">
    <property type="component" value="Unassembled WGS sequence"/>
</dbReference>
<evidence type="ECO:0000313" key="3">
    <source>
        <dbReference type="Proteomes" id="UP001590951"/>
    </source>
</evidence>
<reference evidence="2 3" key="1">
    <citation type="submission" date="2024-09" db="EMBL/GenBank/DDBJ databases">
        <title>Rethinking Asexuality: The Enigmatic Case of Functional Sexual Genes in Lepraria (Stereocaulaceae).</title>
        <authorList>
            <person name="Doellman M."/>
            <person name="Sun Y."/>
            <person name="Barcenas-Pena A."/>
            <person name="Lumbsch H.T."/>
            <person name="Grewe F."/>
        </authorList>
    </citation>
    <scope>NUCLEOTIDE SEQUENCE [LARGE SCALE GENOMIC DNA]</scope>
    <source>
        <strain evidence="2 3">Grewe 0041</strain>
    </source>
</reference>
<feature type="region of interest" description="Disordered" evidence="1">
    <location>
        <begin position="141"/>
        <end position="212"/>
    </location>
</feature>